<dbReference type="RefSeq" id="WP_265994031.1">
    <property type="nucleotide sequence ID" value="NZ_CP110973.1"/>
</dbReference>
<dbReference type="Proteomes" id="UP001597116">
    <property type="component" value="Unassembled WGS sequence"/>
</dbReference>
<dbReference type="Pfam" id="PF22725">
    <property type="entry name" value="GFO_IDH_MocA_C3"/>
    <property type="match status" value="1"/>
</dbReference>
<sequence>MNSSGKPIRGVIVPCKLIRKAHSEEVARYPGGEQALQLALMRGQERGARSPHRYSTALHQLKDVVRSGVLGEIKRVQITCYWKRDGQYYTSGSWFGHRERTDDALHTHIAYYIDLLNDLFGCIRSAEARLVDVHQPNAVGDNGFVTFNVSGGGTGCLNFATAAWDSGIENSLSLIAENGSIKVSGDYLNRLDYCHIRNHARPHGTSAG</sequence>
<accession>A0ABW3QB29</accession>
<dbReference type="SUPFAM" id="SSF55347">
    <property type="entry name" value="Glyceraldehyde-3-phosphate dehydrogenase-like, C-terminal domain"/>
    <property type="match status" value="1"/>
</dbReference>
<proteinExistence type="predicted"/>
<keyword evidence="3" id="KW-1185">Reference proteome</keyword>
<dbReference type="InterPro" id="IPR055170">
    <property type="entry name" value="GFO_IDH_MocA-like_dom"/>
</dbReference>
<dbReference type="Gene3D" id="3.30.360.10">
    <property type="entry name" value="Dihydrodipicolinate Reductase, domain 2"/>
    <property type="match status" value="1"/>
</dbReference>
<evidence type="ECO:0000313" key="2">
    <source>
        <dbReference type="EMBL" id="MFD1144968.1"/>
    </source>
</evidence>
<gene>
    <name evidence="2" type="ORF">ACFQ4C_27820</name>
</gene>
<name>A0ABW3QB29_9BACT</name>
<evidence type="ECO:0000313" key="3">
    <source>
        <dbReference type="Proteomes" id="UP001597116"/>
    </source>
</evidence>
<dbReference type="EMBL" id="JBHTLP010000024">
    <property type="protein sequence ID" value="MFD1144968.1"/>
    <property type="molecule type" value="Genomic_DNA"/>
</dbReference>
<protein>
    <recommendedName>
        <fullName evidence="1">GFO/IDH/MocA-like oxidoreductase domain-containing protein</fullName>
    </recommendedName>
</protein>
<organism evidence="2 3">
    <name type="scientific">Larkinella insperata</name>
    <dbReference type="NCBI Taxonomy" id="332158"/>
    <lineage>
        <taxon>Bacteria</taxon>
        <taxon>Pseudomonadati</taxon>
        <taxon>Bacteroidota</taxon>
        <taxon>Cytophagia</taxon>
        <taxon>Cytophagales</taxon>
        <taxon>Spirosomataceae</taxon>
        <taxon>Larkinella</taxon>
    </lineage>
</organism>
<reference evidence="3" key="1">
    <citation type="journal article" date="2019" name="Int. J. Syst. Evol. Microbiol.">
        <title>The Global Catalogue of Microorganisms (GCM) 10K type strain sequencing project: providing services to taxonomists for standard genome sequencing and annotation.</title>
        <authorList>
            <consortium name="The Broad Institute Genomics Platform"/>
            <consortium name="The Broad Institute Genome Sequencing Center for Infectious Disease"/>
            <person name="Wu L."/>
            <person name="Ma J."/>
        </authorList>
    </citation>
    <scope>NUCLEOTIDE SEQUENCE [LARGE SCALE GENOMIC DNA]</scope>
    <source>
        <strain evidence="3">CCUG 55608</strain>
    </source>
</reference>
<feature type="domain" description="GFO/IDH/MocA-like oxidoreductase" evidence="1">
    <location>
        <begin position="59"/>
        <end position="181"/>
    </location>
</feature>
<evidence type="ECO:0000259" key="1">
    <source>
        <dbReference type="Pfam" id="PF22725"/>
    </source>
</evidence>
<comment type="caution">
    <text evidence="2">The sequence shown here is derived from an EMBL/GenBank/DDBJ whole genome shotgun (WGS) entry which is preliminary data.</text>
</comment>